<feature type="compositionally biased region" description="Basic and acidic residues" evidence="1">
    <location>
        <begin position="152"/>
        <end position="165"/>
    </location>
</feature>
<reference evidence="3" key="1">
    <citation type="submission" date="2018-06" db="EMBL/GenBank/DDBJ databases">
        <authorList>
            <person name="Zhirakovskaya E."/>
        </authorList>
    </citation>
    <scope>NUCLEOTIDE SEQUENCE</scope>
</reference>
<protein>
    <recommendedName>
        <fullName evidence="2">DUF4167 domain-containing protein</fullName>
    </recommendedName>
</protein>
<evidence type="ECO:0000259" key="2">
    <source>
        <dbReference type="Pfam" id="PF13763"/>
    </source>
</evidence>
<sequence>MRPNQQNKRSRSRNNNRKSSNPLTRSYESNGPDVRVRGNAAHIAEKYMQLARDANSSGDSVAAENYLQHAEHYFRIISAAQDQANNQQNLRAEQMARTEQADKSGAQESANVEAGAVQDAPVIAGEAAGSAKEKDASAENGAPNVAPNAAPVEKKEPRAPKEARAPRVRRPRRPRVSEKPAVAPAPQEDEPKSPAPENATDPADAPQPDLGELPSFVTEHTKTSAAE</sequence>
<feature type="region of interest" description="Disordered" evidence="1">
    <location>
        <begin position="1"/>
        <end position="35"/>
    </location>
</feature>
<name>A0A3B0TZP3_9ZZZZ</name>
<dbReference type="EMBL" id="UOEO01000074">
    <property type="protein sequence ID" value="VAW17599.1"/>
    <property type="molecule type" value="Genomic_DNA"/>
</dbReference>
<dbReference type="Pfam" id="PF13763">
    <property type="entry name" value="DUF4167"/>
    <property type="match status" value="1"/>
</dbReference>
<feature type="region of interest" description="Disordered" evidence="1">
    <location>
        <begin position="84"/>
        <end position="227"/>
    </location>
</feature>
<feature type="domain" description="DUF4167" evidence="2">
    <location>
        <begin position="9"/>
        <end position="82"/>
    </location>
</feature>
<accession>A0A3B0TZP3</accession>
<gene>
    <name evidence="3" type="ORF">MNBD_ALPHA12-1684</name>
</gene>
<dbReference type="AlphaFoldDB" id="A0A3B0TZP3"/>
<evidence type="ECO:0000313" key="3">
    <source>
        <dbReference type="EMBL" id="VAW17599.1"/>
    </source>
</evidence>
<organism evidence="3">
    <name type="scientific">hydrothermal vent metagenome</name>
    <dbReference type="NCBI Taxonomy" id="652676"/>
    <lineage>
        <taxon>unclassified sequences</taxon>
        <taxon>metagenomes</taxon>
        <taxon>ecological metagenomes</taxon>
    </lineage>
</organism>
<evidence type="ECO:0000256" key="1">
    <source>
        <dbReference type="SAM" id="MobiDB-lite"/>
    </source>
</evidence>
<feature type="compositionally biased region" description="Low complexity" evidence="1">
    <location>
        <begin position="138"/>
        <end position="151"/>
    </location>
</feature>
<dbReference type="InterPro" id="IPR025430">
    <property type="entry name" value="DUF4167"/>
</dbReference>
<proteinExistence type="predicted"/>